<organism evidence="8 9">
    <name type="scientific">Epidermidibacterium keratini</name>
    <dbReference type="NCBI Taxonomy" id="1891644"/>
    <lineage>
        <taxon>Bacteria</taxon>
        <taxon>Bacillati</taxon>
        <taxon>Actinomycetota</taxon>
        <taxon>Actinomycetes</taxon>
        <taxon>Sporichthyales</taxon>
        <taxon>Sporichthyaceae</taxon>
        <taxon>Epidermidibacterium</taxon>
    </lineage>
</organism>
<dbReference type="OrthoDB" id="9776710at2"/>
<evidence type="ECO:0000256" key="2">
    <source>
        <dbReference type="ARBA" id="ARBA00007543"/>
    </source>
</evidence>
<dbReference type="GO" id="GO:0019646">
    <property type="term" value="P:aerobic electron transport chain"/>
    <property type="evidence" value="ECO:0007669"/>
    <property type="project" value="TreeGrafter"/>
</dbReference>
<name>A0A7L4YLV2_9ACTN</name>
<dbReference type="PANTHER" id="PTHR43141">
    <property type="entry name" value="CYTOCHROME BD2 SUBUNIT II"/>
    <property type="match status" value="1"/>
</dbReference>
<dbReference type="EMBL" id="CP047156">
    <property type="protein sequence ID" value="QHC00251.1"/>
    <property type="molecule type" value="Genomic_DNA"/>
</dbReference>
<evidence type="ECO:0000256" key="5">
    <source>
        <dbReference type="ARBA" id="ARBA00022989"/>
    </source>
</evidence>
<evidence type="ECO:0000256" key="1">
    <source>
        <dbReference type="ARBA" id="ARBA00004651"/>
    </source>
</evidence>
<feature type="transmembrane region" description="Helical" evidence="7">
    <location>
        <begin position="152"/>
        <end position="175"/>
    </location>
</feature>
<feature type="transmembrane region" description="Helical" evidence="7">
    <location>
        <begin position="187"/>
        <end position="208"/>
    </location>
</feature>
<sequence length="350" mass="37272">MIADIWFGLIAFSLMMYVVLDGYDLGIGIASLFERNRERRTEKVEIVATAWDGNESWIILMAVALWGGLPEAFGALLPAIYLPIIVMLFGIILRGAAIELSVSLRSDAWITVFGIGSLIVAIAQGFAIGGVLQGISHDDGVFNGGTWDFLSWYSVLTAVATVAVYVVAGAAFGQLKSEGESARAARRLGLSTLLVGIPIVAVTAIWSMDLLPQQLTGGRVVLFWALVVVAVIATAATIWGFRSGPDAAAMVGVVVAEISGMLALVVGMVPIVVPPDMTISEAAAPHSALTFLLVGIGLNVPLVLFYNWYAHHVFRGKYRPVEERPAGVTQAGWAMRAGGERASDEQEVRS</sequence>
<dbReference type="GO" id="GO:0016682">
    <property type="term" value="F:oxidoreductase activity, acting on diphenols and related substances as donors, oxygen as acceptor"/>
    <property type="evidence" value="ECO:0007669"/>
    <property type="project" value="TreeGrafter"/>
</dbReference>
<dbReference type="GO" id="GO:0005886">
    <property type="term" value="C:plasma membrane"/>
    <property type="evidence" value="ECO:0007669"/>
    <property type="project" value="UniProtKB-SubCell"/>
</dbReference>
<dbReference type="RefSeq" id="WP_159544548.1">
    <property type="nucleotide sequence ID" value="NZ_CP047156.1"/>
</dbReference>
<dbReference type="GO" id="GO:0009055">
    <property type="term" value="F:electron transfer activity"/>
    <property type="evidence" value="ECO:0007669"/>
    <property type="project" value="TreeGrafter"/>
</dbReference>
<evidence type="ECO:0000256" key="4">
    <source>
        <dbReference type="ARBA" id="ARBA00022692"/>
    </source>
</evidence>
<keyword evidence="3" id="KW-1003">Cell membrane</keyword>
<reference evidence="8 9" key="1">
    <citation type="journal article" date="2018" name="Int. J. Syst. Evol. Microbiol.">
        <title>Epidermidibacterium keratini gen. nov., sp. nov., a member of the family Sporichthyaceae, isolated from keratin epidermis.</title>
        <authorList>
            <person name="Lee D.G."/>
            <person name="Trujillo M.E."/>
            <person name="Kang S."/>
            <person name="Nam J.J."/>
            <person name="Kim Y.J."/>
        </authorList>
    </citation>
    <scope>NUCLEOTIDE SEQUENCE [LARGE SCALE GENOMIC DNA]</scope>
    <source>
        <strain evidence="8 9">EPI-7</strain>
    </source>
</reference>
<proteinExistence type="inferred from homology"/>
<feature type="transmembrane region" description="Helical" evidence="7">
    <location>
        <begin position="108"/>
        <end position="132"/>
    </location>
</feature>
<evidence type="ECO:0000256" key="3">
    <source>
        <dbReference type="ARBA" id="ARBA00022475"/>
    </source>
</evidence>
<keyword evidence="9" id="KW-1185">Reference proteome</keyword>
<dbReference type="KEGG" id="eke:EK0264_08145"/>
<evidence type="ECO:0000313" key="8">
    <source>
        <dbReference type="EMBL" id="QHC00251.1"/>
    </source>
</evidence>
<feature type="transmembrane region" description="Helical" evidence="7">
    <location>
        <begin position="75"/>
        <end position="96"/>
    </location>
</feature>
<feature type="transmembrane region" description="Helical" evidence="7">
    <location>
        <begin position="220"/>
        <end position="241"/>
    </location>
</feature>
<feature type="transmembrane region" description="Helical" evidence="7">
    <location>
        <begin position="288"/>
        <end position="309"/>
    </location>
</feature>
<comment type="similarity">
    <text evidence="2">Belongs to the cytochrome ubiquinol oxidase subunit 2 family.</text>
</comment>
<keyword evidence="6 7" id="KW-0472">Membrane</keyword>
<accession>A0A7L4YLV2</accession>
<dbReference type="AlphaFoldDB" id="A0A7L4YLV2"/>
<keyword evidence="5 7" id="KW-1133">Transmembrane helix</keyword>
<dbReference type="InterPro" id="IPR003317">
    <property type="entry name" value="Cyt-d_oxidase_su2"/>
</dbReference>
<evidence type="ECO:0000313" key="9">
    <source>
        <dbReference type="Proteomes" id="UP000463857"/>
    </source>
</evidence>
<evidence type="ECO:0000256" key="6">
    <source>
        <dbReference type="ARBA" id="ARBA00023136"/>
    </source>
</evidence>
<evidence type="ECO:0000256" key="7">
    <source>
        <dbReference type="SAM" id="Phobius"/>
    </source>
</evidence>
<protein>
    <submittedName>
        <fullName evidence="8">Cytochrome d ubiquinol oxidase subunit II</fullName>
    </submittedName>
</protein>
<gene>
    <name evidence="8" type="ORF">EK0264_08145</name>
</gene>
<dbReference type="Proteomes" id="UP000463857">
    <property type="component" value="Chromosome"/>
</dbReference>
<keyword evidence="4 7" id="KW-0812">Transmembrane</keyword>
<comment type="subcellular location">
    <subcellularLocation>
        <location evidence="1">Cell membrane</location>
        <topology evidence="1">Multi-pass membrane protein</topology>
    </subcellularLocation>
</comment>
<dbReference type="PANTHER" id="PTHR43141:SF4">
    <property type="entry name" value="CYTOCHROME BD2 SUBUNIT II"/>
    <property type="match status" value="1"/>
</dbReference>
<dbReference type="GO" id="GO:0070069">
    <property type="term" value="C:cytochrome complex"/>
    <property type="evidence" value="ECO:0007669"/>
    <property type="project" value="TreeGrafter"/>
</dbReference>
<dbReference type="InParanoid" id="A0A7L4YLV2"/>
<feature type="transmembrane region" description="Helical" evidence="7">
    <location>
        <begin position="248"/>
        <end position="273"/>
    </location>
</feature>
<feature type="transmembrane region" description="Helical" evidence="7">
    <location>
        <begin position="6"/>
        <end position="33"/>
    </location>
</feature>
<dbReference type="Pfam" id="PF02322">
    <property type="entry name" value="Cyt_bd_oxida_II"/>
    <property type="match status" value="1"/>
</dbReference>